<dbReference type="EMBL" id="KL363184">
    <property type="protein sequence ID" value="KFD58498.1"/>
    <property type="molecule type" value="Genomic_DNA"/>
</dbReference>
<sequence length="123" mass="13986">MLDAVLVFSVSGADQRCIYKQAMTKYMLEFVAIRGNSSEPKTRILEAACHVIAALLFLKVLMAGIRRRSGLSTRNAEEYFTELVSNLTSWLYDSTSRYKPRGKPTLFNLNLTYRALKTIEMIP</sequence>
<reference evidence="1 3" key="1">
    <citation type="journal article" date="2014" name="Nat. Genet.">
        <title>Genome and transcriptome of the porcine whipworm Trichuris suis.</title>
        <authorList>
            <person name="Jex A.R."/>
            <person name="Nejsum P."/>
            <person name="Schwarz E.M."/>
            <person name="Hu L."/>
            <person name="Young N.D."/>
            <person name="Hall R.S."/>
            <person name="Korhonen P.K."/>
            <person name="Liao S."/>
            <person name="Thamsborg S."/>
            <person name="Xia J."/>
            <person name="Xu P."/>
            <person name="Wang S."/>
            <person name="Scheerlinck J.P."/>
            <person name="Hofmann A."/>
            <person name="Sternberg P.W."/>
            <person name="Wang J."/>
            <person name="Gasser R.B."/>
        </authorList>
    </citation>
    <scope>NUCLEOTIDE SEQUENCE [LARGE SCALE GENOMIC DNA]</scope>
    <source>
        <strain evidence="2">DCEP-RM93F</strain>
        <strain evidence="1">DCEP-RM93M</strain>
    </source>
</reference>
<gene>
    <name evidence="1" type="ORF">M513_00724</name>
    <name evidence="2" type="ORF">M514_00724</name>
</gene>
<dbReference type="Proteomes" id="UP000030764">
    <property type="component" value="Unassembled WGS sequence"/>
</dbReference>
<name>A0A085MMQ2_9BILA</name>
<keyword evidence="3" id="KW-1185">Reference proteome</keyword>
<evidence type="ECO:0000313" key="3">
    <source>
        <dbReference type="Proteomes" id="UP000030764"/>
    </source>
</evidence>
<organism evidence="1 3">
    <name type="scientific">Trichuris suis</name>
    <name type="common">pig whipworm</name>
    <dbReference type="NCBI Taxonomy" id="68888"/>
    <lineage>
        <taxon>Eukaryota</taxon>
        <taxon>Metazoa</taxon>
        <taxon>Ecdysozoa</taxon>
        <taxon>Nematoda</taxon>
        <taxon>Enoplea</taxon>
        <taxon>Dorylaimia</taxon>
        <taxon>Trichinellida</taxon>
        <taxon>Trichuridae</taxon>
        <taxon>Trichuris</taxon>
    </lineage>
</organism>
<dbReference type="AlphaFoldDB" id="A0A085MMQ2"/>
<evidence type="ECO:0000313" key="2">
    <source>
        <dbReference type="EMBL" id="KFD65127.1"/>
    </source>
</evidence>
<proteinExistence type="predicted"/>
<accession>A0A085MMQ2</accession>
<evidence type="ECO:0000313" key="1">
    <source>
        <dbReference type="EMBL" id="KFD58498.1"/>
    </source>
</evidence>
<dbReference type="Proteomes" id="UP000030758">
    <property type="component" value="Unassembled WGS sequence"/>
</dbReference>
<dbReference type="EMBL" id="KL367544">
    <property type="protein sequence ID" value="KFD65127.1"/>
    <property type="molecule type" value="Genomic_DNA"/>
</dbReference>
<protein>
    <submittedName>
        <fullName evidence="1">Uncharacterized protein</fullName>
    </submittedName>
</protein>